<evidence type="ECO:0000313" key="4">
    <source>
        <dbReference type="Proteomes" id="UP001160142"/>
    </source>
</evidence>
<evidence type="ECO:0000256" key="1">
    <source>
        <dbReference type="SAM" id="Phobius"/>
    </source>
</evidence>
<dbReference type="PANTHER" id="PTHR23028:SF53">
    <property type="entry name" value="ACYL_TRANSF_3 DOMAIN-CONTAINING PROTEIN"/>
    <property type="match status" value="1"/>
</dbReference>
<gene>
    <name evidence="3" type="ORF">M2152_002222</name>
</gene>
<evidence type="ECO:0000259" key="2">
    <source>
        <dbReference type="Pfam" id="PF01757"/>
    </source>
</evidence>
<keyword evidence="4" id="KW-1185">Reference proteome</keyword>
<dbReference type="PANTHER" id="PTHR23028">
    <property type="entry name" value="ACETYLTRANSFERASE"/>
    <property type="match status" value="1"/>
</dbReference>
<name>A0ABT6KPX9_9MICO</name>
<sequence>MKVTVASAFNPRANSIGFVRWLMAFMVIFSHAGPLAGFYGGKDLGTQFSTEQSVGGVAVAGFFFLSGFLITQSRLGKSSTARFFWRRVVRIMPAFWLTLIVTAFVLAPIAWMREAGSINGYFTAPVDSPLTYFVNNMFLVMNQPSIAEMGTTIPFYTMHGGFEWNGSAWTLGFEFAAYILVGILGMIGALRNRIVATAVALFIIFMATLQWLYISLEQAGPTFTDYRVLLLLAPFAFGILFALWGEKIPLDDRLAIAAITVAAYTYVRGGWLVVGQYLFLYFLMWFAIRVTLLKRWERFGDFSYGIYIIAWPLMQFAAYFNLQAYGWLVYHAVIVVGCHIYAFLSWHLIEKPAMSLKNWTPRWLAWTMRKIDPLFEPGRRLLARINFPTGTAPSEIPSLPLRQGPGGTS</sequence>
<keyword evidence="1" id="KW-1133">Transmembrane helix</keyword>
<feature type="transmembrane region" description="Helical" evidence="1">
    <location>
        <begin position="328"/>
        <end position="349"/>
    </location>
</feature>
<keyword evidence="1" id="KW-0812">Transmembrane</keyword>
<comment type="caution">
    <text evidence="3">The sequence shown here is derived from an EMBL/GenBank/DDBJ whole genome shotgun (WGS) entry which is preliminary data.</text>
</comment>
<feature type="transmembrane region" description="Helical" evidence="1">
    <location>
        <begin position="226"/>
        <end position="243"/>
    </location>
</feature>
<organism evidence="3 4">
    <name type="scientific">Antiquaquibacter oligotrophicus</name>
    <dbReference type="NCBI Taxonomy" id="2880260"/>
    <lineage>
        <taxon>Bacteria</taxon>
        <taxon>Bacillati</taxon>
        <taxon>Actinomycetota</taxon>
        <taxon>Actinomycetes</taxon>
        <taxon>Micrococcales</taxon>
        <taxon>Microbacteriaceae</taxon>
        <taxon>Antiquaquibacter</taxon>
    </lineage>
</organism>
<feature type="transmembrane region" description="Helical" evidence="1">
    <location>
        <begin position="21"/>
        <end position="41"/>
    </location>
</feature>
<protein>
    <submittedName>
        <fullName evidence="3">Peptidoglycan/LPS O-acetylase OafA/YrhL</fullName>
    </submittedName>
</protein>
<feature type="transmembrane region" description="Helical" evidence="1">
    <location>
        <begin position="273"/>
        <end position="292"/>
    </location>
</feature>
<feature type="transmembrane region" description="Helical" evidence="1">
    <location>
        <begin position="53"/>
        <end position="70"/>
    </location>
</feature>
<feature type="transmembrane region" description="Helical" evidence="1">
    <location>
        <begin position="168"/>
        <end position="187"/>
    </location>
</feature>
<evidence type="ECO:0000313" key="3">
    <source>
        <dbReference type="EMBL" id="MDH6182040.1"/>
    </source>
</evidence>
<feature type="transmembrane region" description="Helical" evidence="1">
    <location>
        <begin position="304"/>
        <end position="322"/>
    </location>
</feature>
<proteinExistence type="predicted"/>
<dbReference type="Proteomes" id="UP001160142">
    <property type="component" value="Unassembled WGS sequence"/>
</dbReference>
<feature type="transmembrane region" description="Helical" evidence="1">
    <location>
        <begin position="91"/>
        <end position="111"/>
    </location>
</feature>
<keyword evidence="1" id="KW-0472">Membrane</keyword>
<dbReference type="RefSeq" id="WP_322134333.1">
    <property type="nucleotide sequence ID" value="NZ_CP085036.1"/>
</dbReference>
<feature type="domain" description="Acyltransferase 3" evidence="2">
    <location>
        <begin position="15"/>
        <end position="336"/>
    </location>
</feature>
<accession>A0ABT6KPX9</accession>
<dbReference type="Pfam" id="PF01757">
    <property type="entry name" value="Acyl_transf_3"/>
    <property type="match status" value="1"/>
</dbReference>
<dbReference type="InterPro" id="IPR002656">
    <property type="entry name" value="Acyl_transf_3_dom"/>
</dbReference>
<feature type="transmembrane region" description="Helical" evidence="1">
    <location>
        <begin position="194"/>
        <end position="214"/>
    </location>
</feature>
<reference evidence="3 4" key="1">
    <citation type="submission" date="2023-04" db="EMBL/GenBank/DDBJ databases">
        <title>Genome Encyclopedia of Bacteria and Archaea VI: Functional Genomics of Type Strains.</title>
        <authorList>
            <person name="Whitman W."/>
        </authorList>
    </citation>
    <scope>NUCLEOTIDE SEQUENCE [LARGE SCALE GENOMIC DNA]</scope>
    <source>
        <strain evidence="3 4">SG_E_30_P1</strain>
    </source>
</reference>
<dbReference type="InterPro" id="IPR050879">
    <property type="entry name" value="Acyltransferase_3"/>
</dbReference>
<dbReference type="EMBL" id="JARXVQ010000001">
    <property type="protein sequence ID" value="MDH6182040.1"/>
    <property type="molecule type" value="Genomic_DNA"/>
</dbReference>